<keyword evidence="2" id="KW-1185">Reference proteome</keyword>
<dbReference type="Pfam" id="PF13252">
    <property type="entry name" value="Phage_capsid_3"/>
    <property type="match status" value="1"/>
</dbReference>
<evidence type="ECO:0000313" key="2">
    <source>
        <dbReference type="Proteomes" id="UP001595892"/>
    </source>
</evidence>
<dbReference type="EMBL" id="JBHSGG010000032">
    <property type="protein sequence ID" value="MFC4728804.1"/>
    <property type="molecule type" value="Genomic_DNA"/>
</dbReference>
<dbReference type="InterPro" id="IPR025267">
    <property type="entry name" value="ORF017-like"/>
</dbReference>
<reference evidence="2" key="1">
    <citation type="journal article" date="2019" name="Int. J. Syst. Evol. Microbiol.">
        <title>The Global Catalogue of Microorganisms (GCM) 10K type strain sequencing project: providing services to taxonomists for standard genome sequencing and annotation.</title>
        <authorList>
            <consortium name="The Broad Institute Genomics Platform"/>
            <consortium name="The Broad Institute Genome Sequencing Center for Infectious Disease"/>
            <person name="Wu L."/>
            <person name="Ma J."/>
        </authorList>
    </citation>
    <scope>NUCLEOTIDE SEQUENCE [LARGE SCALE GENOMIC DNA]</scope>
    <source>
        <strain evidence="2">CGMCC 1.13574</strain>
    </source>
</reference>
<accession>A0ABV9NMI1</accession>
<dbReference type="RefSeq" id="WP_377004876.1">
    <property type="nucleotide sequence ID" value="NZ_JBHSGG010000032.1"/>
</dbReference>
<proteinExistence type="predicted"/>
<name>A0ABV9NMI1_9GAMM</name>
<organism evidence="1 2">
    <name type="scientific">Coralloluteibacterium thermophilum</name>
    <dbReference type="NCBI Taxonomy" id="2707049"/>
    <lineage>
        <taxon>Bacteria</taxon>
        <taxon>Pseudomonadati</taxon>
        <taxon>Pseudomonadota</taxon>
        <taxon>Gammaproteobacteria</taxon>
        <taxon>Lysobacterales</taxon>
        <taxon>Lysobacteraceae</taxon>
        <taxon>Coralloluteibacterium</taxon>
    </lineage>
</organism>
<gene>
    <name evidence="1" type="ORF">ACFO3Q_11545</name>
</gene>
<comment type="caution">
    <text evidence="1">The sequence shown here is derived from an EMBL/GenBank/DDBJ whole genome shotgun (WGS) entry which is preliminary data.</text>
</comment>
<protein>
    <submittedName>
        <fullName evidence="1">DUF4043 family protein</fullName>
    </submittedName>
</protein>
<evidence type="ECO:0000313" key="1">
    <source>
        <dbReference type="EMBL" id="MFC4728804.1"/>
    </source>
</evidence>
<sequence>MAETIISQANRAKQWDAEFFKEYVRANRFKRYMGTSTNDIIQVKNNLTKKKGDAITIPLVGALDADSGYNDGSTNLVGNEKALPNDGHRIQIGVVRDATVVNVEEEQASPFDVRNAGRDALKTLAMRYLRNDIIAALGSVNGIPWADATAAQRNTWNAANSDRVLYGADIGNFNATVSTALGNITAEQTLNKAMVSKLKRIAQNAVTVNGDGIRPYVYGEDEETFVLFVGTGPYRDLKLDLAQEHADARERGRNNPLFTGTTSLYWDGVVIREIPEILGLGGVGGEGAQVSPIYLCGAQALGVAWAMTTKTTTRKEDDYGFRHGVGFMELRGIEKIQWRQGESDAKDWGVVSGFVAAASDE</sequence>
<dbReference type="Proteomes" id="UP001595892">
    <property type="component" value="Unassembled WGS sequence"/>
</dbReference>